<feature type="region of interest" description="Disordered" evidence="1">
    <location>
        <begin position="192"/>
        <end position="272"/>
    </location>
</feature>
<dbReference type="EMBL" id="FO082278">
    <property type="protein sequence ID" value="CCO13972.1"/>
    <property type="molecule type" value="Genomic_DNA"/>
</dbReference>
<feature type="compositionally biased region" description="Basic residues" evidence="1">
    <location>
        <begin position="232"/>
        <end position="245"/>
    </location>
</feature>
<feature type="compositionally biased region" description="Basic and acidic residues" evidence="1">
    <location>
        <begin position="64"/>
        <end position="79"/>
    </location>
</feature>
<accession>K8E8M4</accession>
<feature type="region of interest" description="Disordered" evidence="1">
    <location>
        <begin position="1"/>
        <end position="21"/>
    </location>
</feature>
<feature type="compositionally biased region" description="Basic and acidic residues" evidence="1">
    <location>
        <begin position="246"/>
        <end position="258"/>
    </location>
</feature>
<dbReference type="SMART" id="SM00443">
    <property type="entry name" value="G_patch"/>
    <property type="match status" value="1"/>
</dbReference>
<dbReference type="KEGG" id="bpg:Bathy01g04450"/>
<feature type="compositionally biased region" description="Basic residues" evidence="1">
    <location>
        <begin position="127"/>
        <end position="137"/>
    </location>
</feature>
<feature type="compositionally biased region" description="Basic and acidic residues" evidence="1">
    <location>
        <begin position="192"/>
        <end position="224"/>
    </location>
</feature>
<organism evidence="3 4">
    <name type="scientific">Bathycoccus prasinos</name>
    <dbReference type="NCBI Taxonomy" id="41875"/>
    <lineage>
        <taxon>Eukaryota</taxon>
        <taxon>Viridiplantae</taxon>
        <taxon>Chlorophyta</taxon>
        <taxon>Mamiellophyceae</taxon>
        <taxon>Mamiellales</taxon>
        <taxon>Bathycoccaceae</taxon>
        <taxon>Bathycoccus</taxon>
    </lineage>
</organism>
<dbReference type="GO" id="GO:0003676">
    <property type="term" value="F:nucleic acid binding"/>
    <property type="evidence" value="ECO:0007669"/>
    <property type="project" value="InterPro"/>
</dbReference>
<evidence type="ECO:0000313" key="3">
    <source>
        <dbReference type="EMBL" id="CCO13972.1"/>
    </source>
</evidence>
<dbReference type="GeneID" id="19018180"/>
<dbReference type="Proteomes" id="UP000198341">
    <property type="component" value="Chromosome 1"/>
</dbReference>
<feature type="compositionally biased region" description="Polar residues" evidence="1">
    <location>
        <begin position="296"/>
        <end position="305"/>
    </location>
</feature>
<dbReference type="RefSeq" id="XP_007515093.1">
    <property type="nucleotide sequence ID" value="XM_007515031.1"/>
</dbReference>
<evidence type="ECO:0000256" key="1">
    <source>
        <dbReference type="SAM" id="MobiDB-lite"/>
    </source>
</evidence>
<protein>
    <recommendedName>
        <fullName evidence="2">G-patch domain-containing protein</fullName>
    </recommendedName>
</protein>
<feature type="region of interest" description="Disordered" evidence="1">
    <location>
        <begin position="45"/>
        <end position="80"/>
    </location>
</feature>
<feature type="region of interest" description="Disordered" evidence="1">
    <location>
        <begin position="290"/>
        <end position="309"/>
    </location>
</feature>
<dbReference type="PROSITE" id="PS50174">
    <property type="entry name" value="G_PATCH"/>
    <property type="match status" value="1"/>
</dbReference>
<feature type="domain" description="G-patch" evidence="2">
    <location>
        <begin position="31"/>
        <end position="77"/>
    </location>
</feature>
<dbReference type="OrthoDB" id="21470at2759"/>
<dbReference type="AlphaFoldDB" id="K8E8M4"/>
<feature type="compositionally biased region" description="Low complexity" evidence="1">
    <location>
        <begin position="1"/>
        <end position="18"/>
    </location>
</feature>
<keyword evidence="4" id="KW-1185">Reference proteome</keyword>
<reference evidence="3 4" key="1">
    <citation type="submission" date="2011-10" db="EMBL/GenBank/DDBJ databases">
        <authorList>
            <person name="Genoscope - CEA"/>
        </authorList>
    </citation>
    <scope>NUCLEOTIDE SEQUENCE [LARGE SCALE GENOMIC DNA]</scope>
    <source>
        <strain evidence="3 4">RCC 1105</strain>
    </source>
</reference>
<dbReference type="PANTHER" id="PTHR23149">
    <property type="entry name" value="G PATCH DOMAIN CONTAINING PROTEIN"/>
    <property type="match status" value="1"/>
</dbReference>
<evidence type="ECO:0000259" key="2">
    <source>
        <dbReference type="PROSITE" id="PS50174"/>
    </source>
</evidence>
<dbReference type="STRING" id="41875.K8E8M4"/>
<gene>
    <name evidence="3" type="ORF">Bathy01g04450</name>
</gene>
<proteinExistence type="predicted"/>
<dbReference type="InterPro" id="IPR050656">
    <property type="entry name" value="PINX1"/>
</dbReference>
<sequence length="446" mass="49971">MGFSNAAAATAATTPTTTVSTENQKYQGIDVHSFGMRILKKQGWREGTGLGPNKSGLKKHLHASRREHNSGLGTDRRDTTGVVGADWTRNAKNFDAVLKGLEDYTKKEDFDEDDEDGSKGGGGDKKKDKKEKKKKRKKEEEEKAEEDVPERPRSAVGHTGRYHKREREKMREYSYDDLNAILGGGAFGGLEEVRANHDSDDDRKDSDASNDRKKVDDDDIRKKDDDDDDGNRKKKKSSKKEKKNKKSDGSKKSDKEGSPSDEMMTTKFTFPPKPRDWWGHAFGFCQEGCGKDSDGYNATGNNDAMNENKDKLGFTEDEQIELFERAHLTATTKSSHRGLGLSSSGKEVGHDFEGTKVALDHDVVPEDDEDERKAKKAPWSSLAKKLLKKSGNDGKLDADAFWQKLMKKALDGNKPENATVWDDAMRWTIRRDGKFIVGYDFVTLCK</sequence>
<dbReference type="InterPro" id="IPR000467">
    <property type="entry name" value="G_patch_dom"/>
</dbReference>
<dbReference type="Pfam" id="PF01585">
    <property type="entry name" value="G-patch"/>
    <property type="match status" value="1"/>
</dbReference>
<feature type="region of interest" description="Disordered" evidence="1">
    <location>
        <begin position="105"/>
        <end position="169"/>
    </location>
</feature>
<evidence type="ECO:0000313" key="4">
    <source>
        <dbReference type="Proteomes" id="UP000198341"/>
    </source>
</evidence>
<dbReference type="eggNOG" id="KOG2809">
    <property type="taxonomic scope" value="Eukaryota"/>
</dbReference>
<name>K8E8M4_9CHLO</name>